<reference evidence="2" key="1">
    <citation type="journal article" date="2019" name="Int. J. Syst. Evol. Microbiol.">
        <title>The Global Catalogue of Microorganisms (GCM) 10K type strain sequencing project: providing services to taxonomists for standard genome sequencing and annotation.</title>
        <authorList>
            <consortium name="The Broad Institute Genomics Platform"/>
            <consortium name="The Broad Institute Genome Sequencing Center for Infectious Disease"/>
            <person name="Wu L."/>
            <person name="Ma J."/>
        </authorList>
    </citation>
    <scope>NUCLEOTIDE SEQUENCE [LARGE SCALE GENOMIC DNA]</scope>
    <source>
        <strain evidence="2">CGMCC 1.9106</strain>
    </source>
</reference>
<comment type="caution">
    <text evidence="1">The sequence shown here is derived from an EMBL/GenBank/DDBJ whole genome shotgun (WGS) entry which is preliminary data.</text>
</comment>
<dbReference type="Gene3D" id="6.10.250.2750">
    <property type="match status" value="1"/>
</dbReference>
<evidence type="ECO:0000313" key="2">
    <source>
        <dbReference type="Proteomes" id="UP001596392"/>
    </source>
</evidence>
<keyword evidence="2" id="KW-1185">Reference proteome</keyword>
<accession>A0ABW2GUT4</accession>
<protein>
    <submittedName>
        <fullName evidence="1">Uncharacterized protein</fullName>
    </submittedName>
</protein>
<dbReference type="EMBL" id="JBHTAC010000013">
    <property type="protein sequence ID" value="MFC7243766.1"/>
    <property type="molecule type" value="Genomic_DNA"/>
</dbReference>
<proteinExistence type="predicted"/>
<name>A0ABW2GUT4_9ACTN</name>
<dbReference type="Proteomes" id="UP001596392">
    <property type="component" value="Unassembled WGS sequence"/>
</dbReference>
<gene>
    <name evidence="1" type="ORF">ACFQO7_14950</name>
</gene>
<organism evidence="1 2">
    <name type="scientific">Catellatospora aurea</name>
    <dbReference type="NCBI Taxonomy" id="1337874"/>
    <lineage>
        <taxon>Bacteria</taxon>
        <taxon>Bacillati</taxon>
        <taxon>Actinomycetota</taxon>
        <taxon>Actinomycetes</taxon>
        <taxon>Micromonosporales</taxon>
        <taxon>Micromonosporaceae</taxon>
        <taxon>Catellatospora</taxon>
    </lineage>
</organism>
<dbReference type="RefSeq" id="WP_376806885.1">
    <property type="nucleotide sequence ID" value="NZ_JBHTAC010000013.1"/>
</dbReference>
<sequence>MIKPELRSVYRRLLDAARELADQGTFTYADDQVGQNDLNDIFRGPHAVRPMRFIPVKLRCLDLGC</sequence>
<evidence type="ECO:0000313" key="1">
    <source>
        <dbReference type="EMBL" id="MFC7243766.1"/>
    </source>
</evidence>